<keyword evidence="3" id="KW-1185">Reference proteome</keyword>
<dbReference type="AlphaFoldDB" id="A0A843S7Q1"/>
<dbReference type="EMBL" id="WHUF01000001">
    <property type="protein sequence ID" value="MQA18260.1"/>
    <property type="molecule type" value="Genomic_DNA"/>
</dbReference>
<accession>A0A843S7Q1</accession>
<sequence>MKPMHVVAAALAATSLWVVAAESTGKLPAPWFVTGGAPSSYQAGIDSVETVSGKGSKFLRYTQGDGKSWATLAQAVSSQRYLGQRVRFQARVKSRDVSKWAGLWMRVDGKTPVSLAFYNSQDQPISGTTDWQTRSVTLDVPEEATSINFGVINAGVGQVWIDDLSLEIVGKDVPVDAPRPNKLPESPTL</sequence>
<dbReference type="Proteomes" id="UP000444318">
    <property type="component" value="Unassembled WGS sequence"/>
</dbReference>
<organism evidence="2 3">
    <name type="scientific">Rugamonas rivuli</name>
    <dbReference type="NCBI Taxonomy" id="2743358"/>
    <lineage>
        <taxon>Bacteria</taxon>
        <taxon>Pseudomonadati</taxon>
        <taxon>Pseudomonadota</taxon>
        <taxon>Betaproteobacteria</taxon>
        <taxon>Burkholderiales</taxon>
        <taxon>Oxalobacteraceae</taxon>
        <taxon>Telluria group</taxon>
        <taxon>Rugamonas</taxon>
    </lineage>
</organism>
<feature type="signal peptide" evidence="1">
    <location>
        <begin position="1"/>
        <end position="20"/>
    </location>
</feature>
<evidence type="ECO:0000256" key="1">
    <source>
        <dbReference type="SAM" id="SignalP"/>
    </source>
</evidence>
<evidence type="ECO:0000313" key="3">
    <source>
        <dbReference type="Proteomes" id="UP000444318"/>
    </source>
</evidence>
<proteinExistence type="predicted"/>
<keyword evidence="1" id="KW-0732">Signal</keyword>
<dbReference type="Gene3D" id="2.60.120.260">
    <property type="entry name" value="Galactose-binding domain-like"/>
    <property type="match status" value="1"/>
</dbReference>
<name>A0A843S7Q1_9BURK</name>
<evidence type="ECO:0000313" key="2">
    <source>
        <dbReference type="EMBL" id="MQA18260.1"/>
    </source>
</evidence>
<dbReference type="RefSeq" id="WP_152801151.1">
    <property type="nucleotide sequence ID" value="NZ_WHUF01000001.1"/>
</dbReference>
<protein>
    <submittedName>
        <fullName evidence="2">Transcriptional regulator</fullName>
    </submittedName>
</protein>
<gene>
    <name evidence="2" type="ORF">GEV01_01895</name>
</gene>
<comment type="caution">
    <text evidence="2">The sequence shown here is derived from an EMBL/GenBank/DDBJ whole genome shotgun (WGS) entry which is preliminary data.</text>
</comment>
<feature type="chain" id="PRO_5032747923" evidence="1">
    <location>
        <begin position="21"/>
        <end position="189"/>
    </location>
</feature>
<reference evidence="2 3" key="1">
    <citation type="submission" date="2019-10" db="EMBL/GenBank/DDBJ databases">
        <title>Two novel species isolated from a subtropical stream in China.</title>
        <authorList>
            <person name="Lu H."/>
        </authorList>
    </citation>
    <scope>NUCLEOTIDE SEQUENCE [LARGE SCALE GENOMIC DNA]</scope>
    <source>
        <strain evidence="2 3">FT103W</strain>
    </source>
</reference>